<proteinExistence type="predicted"/>
<dbReference type="Proteomes" id="UP000188320">
    <property type="component" value="Unassembled WGS sequence"/>
</dbReference>
<keyword evidence="2" id="KW-1185">Reference proteome</keyword>
<evidence type="ECO:0000313" key="1">
    <source>
        <dbReference type="EMBL" id="OMH80300.1"/>
    </source>
</evidence>
<dbReference type="GO" id="GO:0005840">
    <property type="term" value="C:ribosome"/>
    <property type="evidence" value="ECO:0007669"/>
    <property type="project" value="UniProtKB-KW"/>
</dbReference>
<organism evidence="1 2">
    <name type="scientific">Zancudomyces culisetae</name>
    <name type="common">Gut fungus</name>
    <name type="synonym">Smittium culisetae</name>
    <dbReference type="NCBI Taxonomy" id="1213189"/>
    <lineage>
        <taxon>Eukaryota</taxon>
        <taxon>Fungi</taxon>
        <taxon>Fungi incertae sedis</taxon>
        <taxon>Zoopagomycota</taxon>
        <taxon>Kickxellomycotina</taxon>
        <taxon>Harpellomycetes</taxon>
        <taxon>Harpellales</taxon>
        <taxon>Legeriomycetaceae</taxon>
        <taxon>Zancudomyces</taxon>
    </lineage>
</organism>
<keyword evidence="1" id="KW-0689">Ribosomal protein</keyword>
<dbReference type="EMBL" id="LSSK01001231">
    <property type="protein sequence ID" value="OMH80300.1"/>
    <property type="molecule type" value="Genomic_DNA"/>
</dbReference>
<name>A0A1R1PH52_ZANCU</name>
<protein>
    <submittedName>
        <fullName evidence="1">Putative 37S ribosomal protein S28, mitochondrial</fullName>
    </submittedName>
</protein>
<dbReference type="AlphaFoldDB" id="A0A1R1PH52"/>
<keyword evidence="1" id="KW-0687">Ribonucleoprotein</keyword>
<reference evidence="2" key="1">
    <citation type="submission" date="2017-01" db="EMBL/GenBank/DDBJ databases">
        <authorList>
            <person name="Wang Y."/>
            <person name="White M."/>
            <person name="Kvist S."/>
            <person name="Moncalvo J.-M."/>
        </authorList>
    </citation>
    <scope>NUCLEOTIDE SEQUENCE [LARGE SCALE GENOMIC DNA]</scope>
    <source>
        <strain evidence="2">COL-18-3</strain>
    </source>
</reference>
<gene>
    <name evidence="1" type="ORF">AX774_g6263</name>
</gene>
<accession>A0A1R1PH52</accession>
<dbReference type="OrthoDB" id="441444at2759"/>
<comment type="caution">
    <text evidence="1">The sequence shown here is derived from an EMBL/GenBank/DDBJ whole genome shotgun (WGS) entry which is preliminary data.</text>
</comment>
<sequence length="123" mass="13682">MEQAENTQADMVSRVVSMCNQDANAVMRYNLGLAIKSFARTEGDTASPEVQGSSFFVTIFIMLDICCIYRENNTPCRSLEDTQKRPSQSQNIHFLPAQKSKNPALFEAGIIREIFLVSQKAGA</sequence>
<evidence type="ECO:0000313" key="2">
    <source>
        <dbReference type="Proteomes" id="UP000188320"/>
    </source>
</evidence>